<dbReference type="OrthoDB" id="9788098at2"/>
<dbReference type="InterPro" id="IPR011711">
    <property type="entry name" value="GntR_C"/>
</dbReference>
<reference evidence="5 6" key="1">
    <citation type="submission" date="2012-02" db="EMBL/GenBank/DDBJ databases">
        <title>Improved High-Quality Draft sequence of Microvirga sp. WSM3557.</title>
        <authorList>
            <consortium name="US DOE Joint Genome Institute"/>
            <person name="Lucas S."/>
            <person name="Han J."/>
            <person name="Lapidus A."/>
            <person name="Cheng J.-F."/>
            <person name="Goodwin L."/>
            <person name="Pitluck S."/>
            <person name="Peters L."/>
            <person name="Zhang X."/>
            <person name="Detter J.C."/>
            <person name="Han C."/>
            <person name="Tapia R."/>
            <person name="Land M."/>
            <person name="Hauser L."/>
            <person name="Kyrpides N."/>
            <person name="Ivanova N."/>
            <person name="Pagani I."/>
            <person name="Brau L."/>
            <person name="Yates R."/>
            <person name="O'Hara G."/>
            <person name="Rui T."/>
            <person name="Howieson J."/>
            <person name="Reeve W."/>
            <person name="Woyke T."/>
        </authorList>
    </citation>
    <scope>NUCLEOTIDE SEQUENCE [LARGE SCALE GENOMIC DNA]</scope>
    <source>
        <strain evidence="5 6">WSM3557</strain>
    </source>
</reference>
<evidence type="ECO:0000313" key="6">
    <source>
        <dbReference type="Proteomes" id="UP000003947"/>
    </source>
</evidence>
<proteinExistence type="predicted"/>
<dbReference type="CDD" id="cd07377">
    <property type="entry name" value="WHTH_GntR"/>
    <property type="match status" value="1"/>
</dbReference>
<dbReference type="RefSeq" id="WP_009763646.1">
    <property type="nucleotide sequence ID" value="NZ_CP141048.1"/>
</dbReference>
<dbReference type="Gene3D" id="1.10.10.10">
    <property type="entry name" value="Winged helix-like DNA-binding domain superfamily/Winged helix DNA-binding domain"/>
    <property type="match status" value="1"/>
</dbReference>
<dbReference type="InterPro" id="IPR000524">
    <property type="entry name" value="Tscrpt_reg_HTH_GntR"/>
</dbReference>
<dbReference type="SUPFAM" id="SSF48008">
    <property type="entry name" value="GntR ligand-binding domain-like"/>
    <property type="match status" value="1"/>
</dbReference>
<dbReference type="AlphaFoldDB" id="I4YUF4"/>
<dbReference type="InterPro" id="IPR036388">
    <property type="entry name" value="WH-like_DNA-bd_sf"/>
</dbReference>
<dbReference type="eggNOG" id="COG1802">
    <property type="taxonomic scope" value="Bacteria"/>
</dbReference>
<evidence type="ECO:0000259" key="4">
    <source>
        <dbReference type="PROSITE" id="PS50949"/>
    </source>
</evidence>
<dbReference type="PROSITE" id="PS50949">
    <property type="entry name" value="HTH_GNTR"/>
    <property type="match status" value="1"/>
</dbReference>
<keyword evidence="6" id="KW-1185">Reference proteome</keyword>
<dbReference type="HOGENOM" id="CLU_017584_5_2_5"/>
<protein>
    <submittedName>
        <fullName evidence="5">Transcriptional regulator</fullName>
    </submittedName>
</protein>
<dbReference type="PANTHER" id="PTHR43537">
    <property type="entry name" value="TRANSCRIPTIONAL REGULATOR, GNTR FAMILY"/>
    <property type="match status" value="1"/>
</dbReference>
<dbReference type="PATRIC" id="fig|864069.3.peg.4513"/>
<dbReference type="Proteomes" id="UP000003947">
    <property type="component" value="Unassembled WGS sequence"/>
</dbReference>
<feature type="domain" description="HTH gntR-type" evidence="4">
    <location>
        <begin position="22"/>
        <end position="89"/>
    </location>
</feature>
<keyword evidence="3" id="KW-0804">Transcription</keyword>
<dbReference type="InterPro" id="IPR036390">
    <property type="entry name" value="WH_DNA-bd_sf"/>
</dbReference>
<dbReference type="Gene3D" id="1.20.120.530">
    <property type="entry name" value="GntR ligand-binding domain-like"/>
    <property type="match status" value="1"/>
</dbReference>
<dbReference type="GO" id="GO:0003677">
    <property type="term" value="F:DNA binding"/>
    <property type="evidence" value="ECO:0007669"/>
    <property type="project" value="UniProtKB-KW"/>
</dbReference>
<accession>I4YUF4</accession>
<dbReference type="Pfam" id="PF07729">
    <property type="entry name" value="FCD"/>
    <property type="match status" value="1"/>
</dbReference>
<dbReference type="SMART" id="SM00895">
    <property type="entry name" value="FCD"/>
    <property type="match status" value="1"/>
</dbReference>
<dbReference type="Pfam" id="PF00392">
    <property type="entry name" value="GntR"/>
    <property type="match status" value="1"/>
</dbReference>
<name>I4YUF4_9HYPH</name>
<dbReference type="GO" id="GO:0003700">
    <property type="term" value="F:DNA-binding transcription factor activity"/>
    <property type="evidence" value="ECO:0007669"/>
    <property type="project" value="InterPro"/>
</dbReference>
<dbReference type="STRING" id="864069.MicloDRAFT_00041660"/>
<evidence type="ECO:0000256" key="3">
    <source>
        <dbReference type="ARBA" id="ARBA00023163"/>
    </source>
</evidence>
<keyword evidence="2" id="KW-0238">DNA-binding</keyword>
<dbReference type="EMBL" id="JH660645">
    <property type="protein sequence ID" value="EIM27596.1"/>
    <property type="molecule type" value="Genomic_DNA"/>
</dbReference>
<dbReference type="PRINTS" id="PR00035">
    <property type="entry name" value="HTHGNTR"/>
</dbReference>
<sequence length="253" mass="27972">MIASHPSSILETDENWGITRPRTLVDHAVDAIISAAARGHILPEDRISEPDLVSQLGISRVPIREALRLLESQGVVTSEPYKGIRLMKVTNERLDHIIDVRIALETLACRRAIEQGRIGPQERRELDGAIRGLRKAAADNDAYAFGLADTAFHRTLCGFARNPVTGFLWESLARQLTIIFGLATLGKSMKAIVAEHTMLRDVFLSGDVAATEAAVREHIFDQAHDIDIETVIAKRRSASTPTTKVSAKRRNRK</sequence>
<dbReference type="InterPro" id="IPR008920">
    <property type="entry name" value="TF_FadR/GntR_C"/>
</dbReference>
<evidence type="ECO:0000256" key="1">
    <source>
        <dbReference type="ARBA" id="ARBA00023015"/>
    </source>
</evidence>
<organism evidence="5 6">
    <name type="scientific">Microvirga lotononidis</name>
    <dbReference type="NCBI Taxonomy" id="864069"/>
    <lineage>
        <taxon>Bacteria</taxon>
        <taxon>Pseudomonadati</taxon>
        <taxon>Pseudomonadota</taxon>
        <taxon>Alphaproteobacteria</taxon>
        <taxon>Hyphomicrobiales</taxon>
        <taxon>Methylobacteriaceae</taxon>
        <taxon>Microvirga</taxon>
    </lineage>
</organism>
<dbReference type="SMART" id="SM00345">
    <property type="entry name" value="HTH_GNTR"/>
    <property type="match status" value="1"/>
</dbReference>
<dbReference type="SUPFAM" id="SSF46785">
    <property type="entry name" value="Winged helix' DNA-binding domain"/>
    <property type="match status" value="1"/>
</dbReference>
<evidence type="ECO:0000256" key="2">
    <source>
        <dbReference type="ARBA" id="ARBA00023125"/>
    </source>
</evidence>
<keyword evidence="1" id="KW-0805">Transcription regulation</keyword>
<dbReference type="PANTHER" id="PTHR43537:SF5">
    <property type="entry name" value="UXU OPERON TRANSCRIPTIONAL REGULATOR"/>
    <property type="match status" value="1"/>
</dbReference>
<gene>
    <name evidence="5" type="ORF">MicloDRAFT_00041660</name>
</gene>
<evidence type="ECO:0000313" key="5">
    <source>
        <dbReference type="EMBL" id="EIM27596.1"/>
    </source>
</evidence>